<evidence type="ECO:0000313" key="3">
    <source>
        <dbReference type="Proteomes" id="UP000321393"/>
    </source>
</evidence>
<dbReference type="Proteomes" id="UP000321947">
    <property type="component" value="Unassembled WGS sequence"/>
</dbReference>
<dbReference type="EMBL" id="SSTE01023315">
    <property type="protein sequence ID" value="KAA0025263.1"/>
    <property type="molecule type" value="Genomic_DNA"/>
</dbReference>
<evidence type="ECO:0000313" key="4">
    <source>
        <dbReference type="Proteomes" id="UP000321947"/>
    </source>
</evidence>
<accession>A0A5A7SKR5</accession>
<gene>
    <name evidence="2" type="ORF">E5676_scaffold202G001290</name>
    <name evidence="1" type="ORF">E6C27_scaffold541G001140</name>
</gene>
<proteinExistence type="predicted"/>
<organism evidence="1 3">
    <name type="scientific">Cucumis melo var. makuwa</name>
    <name type="common">Oriental melon</name>
    <dbReference type="NCBI Taxonomy" id="1194695"/>
    <lineage>
        <taxon>Eukaryota</taxon>
        <taxon>Viridiplantae</taxon>
        <taxon>Streptophyta</taxon>
        <taxon>Embryophyta</taxon>
        <taxon>Tracheophyta</taxon>
        <taxon>Spermatophyta</taxon>
        <taxon>Magnoliopsida</taxon>
        <taxon>eudicotyledons</taxon>
        <taxon>Gunneridae</taxon>
        <taxon>Pentapetalae</taxon>
        <taxon>rosids</taxon>
        <taxon>fabids</taxon>
        <taxon>Cucurbitales</taxon>
        <taxon>Cucurbitaceae</taxon>
        <taxon>Benincaseae</taxon>
        <taxon>Cucumis</taxon>
    </lineage>
</organism>
<reference evidence="3 4" key="1">
    <citation type="submission" date="2019-08" db="EMBL/GenBank/DDBJ databases">
        <title>Draft genome sequences of two oriental melons (Cucumis melo L. var makuwa).</title>
        <authorList>
            <person name="Kwon S.-Y."/>
        </authorList>
    </citation>
    <scope>NUCLEOTIDE SEQUENCE [LARGE SCALE GENOMIC DNA]</scope>
    <source>
        <strain evidence="4">cv. Chang Bougi</strain>
        <strain evidence="3">cv. SW 3</strain>
        <tissue evidence="1">Leaf</tissue>
    </source>
</reference>
<name>A0A5A7SKR5_CUCMM</name>
<comment type="caution">
    <text evidence="1">The sequence shown here is derived from an EMBL/GenBank/DDBJ whole genome shotgun (WGS) entry which is preliminary data.</text>
</comment>
<sequence length="99" mass="11255">MADSHRKTPSFPPALTIALALAIVAFASLFSAVSSYHRPPPRRNLFVPRRRDLDSDSPEQVFFSLSQFIQFKPHFSVSYRKNRTICLTLDDSETTKPSK</sequence>
<dbReference type="Proteomes" id="UP000321393">
    <property type="component" value="Unassembled WGS sequence"/>
</dbReference>
<evidence type="ECO:0000313" key="1">
    <source>
        <dbReference type="EMBL" id="KAA0025263.1"/>
    </source>
</evidence>
<dbReference type="AlphaFoldDB" id="A0A5A7SKR5"/>
<dbReference type="EMBL" id="SSTD01013307">
    <property type="protein sequence ID" value="TYK07404.1"/>
    <property type="molecule type" value="Genomic_DNA"/>
</dbReference>
<protein>
    <submittedName>
        <fullName evidence="1 2">Purple acid phosphatase 20</fullName>
    </submittedName>
</protein>
<evidence type="ECO:0000313" key="2">
    <source>
        <dbReference type="EMBL" id="TYK07404.1"/>
    </source>
</evidence>